<accession>A0A0M3HJP0</accession>
<organism evidence="1 2">
    <name type="scientific">Ascaris lumbricoides</name>
    <name type="common">Giant roundworm</name>
    <dbReference type="NCBI Taxonomy" id="6252"/>
    <lineage>
        <taxon>Eukaryota</taxon>
        <taxon>Metazoa</taxon>
        <taxon>Ecdysozoa</taxon>
        <taxon>Nematoda</taxon>
        <taxon>Chromadorea</taxon>
        <taxon>Rhabditida</taxon>
        <taxon>Spirurina</taxon>
        <taxon>Ascaridomorpha</taxon>
        <taxon>Ascaridoidea</taxon>
        <taxon>Ascarididae</taxon>
        <taxon>Ascaris</taxon>
    </lineage>
</organism>
<dbReference type="WBParaSite" id="ALUE_0000173501-mRNA-1">
    <property type="protein sequence ID" value="ALUE_0000173501-mRNA-1"/>
    <property type="gene ID" value="ALUE_0000173501"/>
</dbReference>
<evidence type="ECO:0000313" key="1">
    <source>
        <dbReference type="Proteomes" id="UP000036681"/>
    </source>
</evidence>
<dbReference type="AlphaFoldDB" id="A0A0M3HJP0"/>
<name>A0A0M3HJP0_ASCLU</name>
<sequence>MFFFLAYVASCFFNLTHRICALRYNYFVFLRID</sequence>
<reference evidence="2" key="1">
    <citation type="submission" date="2017-02" db="UniProtKB">
        <authorList>
            <consortium name="WormBaseParasite"/>
        </authorList>
    </citation>
    <scope>IDENTIFICATION</scope>
</reference>
<keyword evidence="1" id="KW-1185">Reference proteome</keyword>
<protein>
    <submittedName>
        <fullName evidence="2">Uncharacterized protein</fullName>
    </submittedName>
</protein>
<dbReference type="Proteomes" id="UP000036681">
    <property type="component" value="Unplaced"/>
</dbReference>
<proteinExistence type="predicted"/>
<evidence type="ECO:0000313" key="2">
    <source>
        <dbReference type="WBParaSite" id="ALUE_0000173501-mRNA-1"/>
    </source>
</evidence>